<evidence type="ECO:0000256" key="1">
    <source>
        <dbReference type="SAM" id="Phobius"/>
    </source>
</evidence>
<gene>
    <name evidence="2" type="ORF">KP509_13G007100</name>
</gene>
<sequence length="694" mass="78058">MARSLLRGTGLIDFLMRESSFACVKAEDDGGDEDEHFDDASNGRTPCSPRKWIREFSALANVVASRCARILLLSVEELQRQFNDEIPEFAKASDSYARNLLEYCCLRALGVLTSVTDCLSDKDFRQLTFDMMLAWEAPGVADKPIIKVGSGRSVGEQAFVRLGPAIIGVADPVTVHSQFALLTATSDGRLQFTIYAKYLAKVNRIMESVKNQSFSSHFLKFRSMKCETLVEFEGTVKTPPVLQHTGVSIWPGRMTLTDHALYFEPIGVGSYDNPLKFDFSDDSHHTVKPELTGPWGARLFDRGILCKSSASPEPLIFEFPEIMGHSRRDYWLAIIRELVCVHQLIRKYQMEDVDKVEALSRALLGIVRLQATRELVHGLPFKFESLLTFLTCEHLHGGDLILKAIAKNFSSRKKRVNGRILQRSPFSAISANSVSSNPATSTNPSCVVGTVIPVGEFLIGDLTPLEKAVLQSRGNAKLAELAQSTIASVKMGGIDTNLAVMKELSLPFIHAWEWIRELQSWNDPLKTITFLLICSYILLKNYHGYVIPVGLICFSGSLLWIRQDQGKNAGDVNVLAPSPNAMEQLFNLQQALFDLENNLRMGNISLLKVRAILFSRVPQVTNQVIVSLVIVACFLAVMPFRFLLLLVLWETFTRYTYIREESTELLFRRAWEWWNRVPVVSVQLLKIRESKKRI</sequence>
<dbReference type="AlphaFoldDB" id="A0A8T2TG84"/>
<evidence type="ECO:0000313" key="3">
    <source>
        <dbReference type="Proteomes" id="UP000825935"/>
    </source>
</evidence>
<dbReference type="Pfam" id="PF04842">
    <property type="entry name" value="DUF639"/>
    <property type="match status" value="1"/>
</dbReference>
<reference evidence="2" key="1">
    <citation type="submission" date="2021-08" db="EMBL/GenBank/DDBJ databases">
        <title>WGS assembly of Ceratopteris richardii.</title>
        <authorList>
            <person name="Marchant D.B."/>
            <person name="Chen G."/>
            <person name="Jenkins J."/>
            <person name="Shu S."/>
            <person name="Leebens-Mack J."/>
            <person name="Grimwood J."/>
            <person name="Schmutz J."/>
            <person name="Soltis P."/>
            <person name="Soltis D."/>
            <person name="Chen Z.-H."/>
        </authorList>
    </citation>
    <scope>NUCLEOTIDE SEQUENCE</scope>
    <source>
        <strain evidence="2">Whitten #5841</strain>
        <tissue evidence="2">Leaf</tissue>
    </source>
</reference>
<keyword evidence="3" id="KW-1185">Reference proteome</keyword>
<keyword evidence="1" id="KW-1133">Transmembrane helix</keyword>
<proteinExistence type="predicted"/>
<dbReference type="PANTHER" id="PTHR31860:SF6">
    <property type="entry name" value="HEAT-INDUCIBLE TRANSCRIPTION REPRESSOR (DUF639)"/>
    <property type="match status" value="1"/>
</dbReference>
<evidence type="ECO:0000313" key="2">
    <source>
        <dbReference type="EMBL" id="KAH7420425.1"/>
    </source>
</evidence>
<dbReference type="Proteomes" id="UP000825935">
    <property type="component" value="Chromosome 13"/>
</dbReference>
<name>A0A8T2TG84_CERRI</name>
<feature type="transmembrane region" description="Helical" evidence="1">
    <location>
        <begin position="624"/>
        <end position="649"/>
    </location>
</feature>
<dbReference type="OMA" id="REWWISI"/>
<organism evidence="2 3">
    <name type="scientific">Ceratopteris richardii</name>
    <name type="common">Triangle waterfern</name>
    <dbReference type="NCBI Taxonomy" id="49495"/>
    <lineage>
        <taxon>Eukaryota</taxon>
        <taxon>Viridiplantae</taxon>
        <taxon>Streptophyta</taxon>
        <taxon>Embryophyta</taxon>
        <taxon>Tracheophyta</taxon>
        <taxon>Polypodiopsida</taxon>
        <taxon>Polypodiidae</taxon>
        <taxon>Polypodiales</taxon>
        <taxon>Pteridineae</taxon>
        <taxon>Pteridaceae</taxon>
        <taxon>Parkerioideae</taxon>
        <taxon>Ceratopteris</taxon>
    </lineage>
</organism>
<accession>A0A8T2TG84</accession>
<dbReference type="EMBL" id="CM035418">
    <property type="protein sequence ID" value="KAH7420425.1"/>
    <property type="molecule type" value="Genomic_DNA"/>
</dbReference>
<dbReference type="InterPro" id="IPR006927">
    <property type="entry name" value="DUF639"/>
</dbReference>
<keyword evidence="1" id="KW-0812">Transmembrane</keyword>
<dbReference type="PANTHER" id="PTHR31860">
    <property type="entry name" value="HEAT-INDUCIBLE TRANSCRIPTION REPRESSOR (DUF639)-RELATED"/>
    <property type="match status" value="1"/>
</dbReference>
<comment type="caution">
    <text evidence="2">The sequence shown here is derived from an EMBL/GenBank/DDBJ whole genome shotgun (WGS) entry which is preliminary data.</text>
</comment>
<keyword evidence="1" id="KW-0472">Membrane</keyword>
<dbReference type="OrthoDB" id="2016709at2759"/>
<protein>
    <submittedName>
        <fullName evidence="2">Uncharacterized protein</fullName>
    </submittedName>
</protein>